<dbReference type="InterPro" id="IPR010869">
    <property type="entry name" value="DUF1501"/>
</dbReference>
<evidence type="ECO:0000313" key="1">
    <source>
        <dbReference type="EMBL" id="EEF60987.1"/>
    </source>
</evidence>
<dbReference type="Pfam" id="PF07394">
    <property type="entry name" value="DUF1501"/>
    <property type="match status" value="1"/>
</dbReference>
<comment type="caution">
    <text evidence="1">The sequence shown here is derived from an EMBL/GenBank/DDBJ whole genome shotgun (WGS) entry which is preliminary data.</text>
</comment>
<keyword evidence="2" id="KW-1185">Reference proteome</keyword>
<protein>
    <recommendedName>
        <fullName evidence="3">Twin-arginine translocation pathway signal</fullName>
    </recommendedName>
</protein>
<dbReference type="Proteomes" id="UP000003688">
    <property type="component" value="Unassembled WGS sequence"/>
</dbReference>
<name>B9XGD6_PEDPL</name>
<dbReference type="OrthoDB" id="9779968at2"/>
<evidence type="ECO:0008006" key="3">
    <source>
        <dbReference type="Google" id="ProtNLM"/>
    </source>
</evidence>
<dbReference type="STRING" id="320771.Cflav_PD3704"/>
<dbReference type="RefSeq" id="WP_007414882.1">
    <property type="nucleotide sequence ID" value="NZ_ABOX02000012.1"/>
</dbReference>
<sequence precursor="true">MSKEISLHTRREFLRTTVLGGALSWTVPAFLANTFSTLQADAADSATQIATGKDSTILVILQMAGGNDGLNTVVPFADDHYHKARPRIGLGAKEVLKLNDEVGLHPSLTGFKELYDSGSLAVIQGIGYPNPNRSHFRSTEIWQTASDSEKFEKYGWLGRYFDNACAGSDPTVGINIGRQMPQAFAARHPMGVSLDNPESYRFISSEKGKRNEMTASEESYRKLNQPDEAGMMAGEADGNSGGSIGSISGTVHHAGSALDFLERTAMDAQISSDKIREISKRVENKANYPQSQLGTSLKMVARLIGGSLPTRVFYVSQGGYDTHTNQLQAHQRLLKDLGDSVKAFTDDMNVQGNMQRVMVMTFSEFGRRVAENANNGTDHGAAAPMFVIGNKVKAGLLGKYPSLASGDLVNGDVKYNVDFRSVYAGLLEGWLKTSSEPVLGRKFEPLMCV</sequence>
<gene>
    <name evidence="1" type="ORF">Cflav_PD3704</name>
</gene>
<evidence type="ECO:0000313" key="2">
    <source>
        <dbReference type="Proteomes" id="UP000003688"/>
    </source>
</evidence>
<accession>B9XGD6</accession>
<dbReference type="EMBL" id="ABOX02000012">
    <property type="protein sequence ID" value="EEF60987.1"/>
    <property type="molecule type" value="Genomic_DNA"/>
</dbReference>
<organism evidence="1 2">
    <name type="scientific">Pedosphaera parvula (strain Ellin514)</name>
    <dbReference type="NCBI Taxonomy" id="320771"/>
    <lineage>
        <taxon>Bacteria</taxon>
        <taxon>Pseudomonadati</taxon>
        <taxon>Verrucomicrobiota</taxon>
        <taxon>Pedosphaerae</taxon>
        <taxon>Pedosphaerales</taxon>
        <taxon>Pedosphaeraceae</taxon>
        <taxon>Pedosphaera</taxon>
    </lineage>
</organism>
<dbReference type="PROSITE" id="PS51318">
    <property type="entry name" value="TAT"/>
    <property type="match status" value="1"/>
</dbReference>
<dbReference type="InterPro" id="IPR006311">
    <property type="entry name" value="TAT_signal"/>
</dbReference>
<reference evidence="1 2" key="1">
    <citation type="journal article" date="2011" name="J. Bacteriol.">
        <title>Genome sequence of 'Pedosphaera parvula' Ellin514, an aerobic Verrucomicrobial isolate from pasture soil.</title>
        <authorList>
            <person name="Kant R."/>
            <person name="van Passel M.W."/>
            <person name="Sangwan P."/>
            <person name="Palva A."/>
            <person name="Lucas S."/>
            <person name="Copeland A."/>
            <person name="Lapidus A."/>
            <person name="Glavina Del Rio T."/>
            <person name="Dalin E."/>
            <person name="Tice H."/>
            <person name="Bruce D."/>
            <person name="Goodwin L."/>
            <person name="Pitluck S."/>
            <person name="Chertkov O."/>
            <person name="Larimer F.W."/>
            <person name="Land M.L."/>
            <person name="Hauser L."/>
            <person name="Brettin T.S."/>
            <person name="Detter J.C."/>
            <person name="Han S."/>
            <person name="de Vos W.M."/>
            <person name="Janssen P.H."/>
            <person name="Smidt H."/>
        </authorList>
    </citation>
    <scope>NUCLEOTIDE SEQUENCE [LARGE SCALE GENOMIC DNA]</scope>
    <source>
        <strain evidence="1 2">Ellin514</strain>
    </source>
</reference>
<dbReference type="PANTHER" id="PTHR43737">
    <property type="entry name" value="BLL7424 PROTEIN"/>
    <property type="match status" value="1"/>
</dbReference>
<proteinExistence type="predicted"/>
<dbReference type="PANTHER" id="PTHR43737:SF1">
    <property type="entry name" value="DUF1501 DOMAIN-CONTAINING PROTEIN"/>
    <property type="match status" value="1"/>
</dbReference>
<dbReference type="AlphaFoldDB" id="B9XGD6"/>